<keyword evidence="1" id="KW-0812">Transmembrane</keyword>
<evidence type="ECO:0000256" key="1">
    <source>
        <dbReference type="SAM" id="Phobius"/>
    </source>
</evidence>
<accession>A0A4Y7SI81</accession>
<organism evidence="2 3">
    <name type="scientific">Coprinellus micaceus</name>
    <name type="common">Glistening ink-cap mushroom</name>
    <name type="synonym">Coprinus micaceus</name>
    <dbReference type="NCBI Taxonomy" id="71717"/>
    <lineage>
        <taxon>Eukaryota</taxon>
        <taxon>Fungi</taxon>
        <taxon>Dikarya</taxon>
        <taxon>Basidiomycota</taxon>
        <taxon>Agaricomycotina</taxon>
        <taxon>Agaricomycetes</taxon>
        <taxon>Agaricomycetidae</taxon>
        <taxon>Agaricales</taxon>
        <taxon>Agaricineae</taxon>
        <taxon>Psathyrellaceae</taxon>
        <taxon>Coprinellus</taxon>
    </lineage>
</organism>
<keyword evidence="1" id="KW-0472">Membrane</keyword>
<comment type="caution">
    <text evidence="2">The sequence shown here is derived from an EMBL/GenBank/DDBJ whole genome shotgun (WGS) entry which is preliminary data.</text>
</comment>
<dbReference type="InterPro" id="IPR036322">
    <property type="entry name" value="WD40_repeat_dom_sf"/>
</dbReference>
<dbReference type="Gene3D" id="2.130.10.10">
    <property type="entry name" value="YVTN repeat-like/Quinoprotein amine dehydrogenase"/>
    <property type="match status" value="1"/>
</dbReference>
<name>A0A4Y7SI81_COPMI</name>
<dbReference type="AlphaFoldDB" id="A0A4Y7SI81"/>
<sequence length="443" mass="47371">MSNEANAKYQLSADAKLEFHPVAQIDVGRQDMFIDHGYSPDGSMLAIAFATFVWLYAHTASSDTSRQETWALRAVYTLQDQNARITCMNWSGTSVLAFGFNNGFISLMKANSKESILKGFQVSDHPITAIEVDPEAQYMAILAGKTEIGFWAVTPNSASTNCPRNSVSRLTAFEAEEKSYFYLPSVVDGLSTAVCAFHWLGTSDKPTLLVAYENKGIFRWALDFVKYEASICRPPVIPVSPITAGIFSPDGTILLSPSGAGGFTAYDSVTSSPSRRFLAASGIVNSGEQAPISAKFLFGGEWLVGSNGEKLHLWQVSDAVLACGIPLGETDCTAGRLTVSGVLRGNAMGNVRIATHVLRRSGEQKVVIFKAFLRGETSPTLYAKRSSLTQYLDAAIDAPIVVTPACTTQSTAGRGISLGLPIAAFGSAALLLVASVAHSVLRP</sequence>
<dbReference type="EMBL" id="QPFP01000106">
    <property type="protein sequence ID" value="TEB21597.1"/>
    <property type="molecule type" value="Genomic_DNA"/>
</dbReference>
<dbReference type="OrthoDB" id="2831225at2759"/>
<feature type="transmembrane region" description="Helical" evidence="1">
    <location>
        <begin position="418"/>
        <end position="441"/>
    </location>
</feature>
<dbReference type="SUPFAM" id="SSF50978">
    <property type="entry name" value="WD40 repeat-like"/>
    <property type="match status" value="1"/>
</dbReference>
<dbReference type="Proteomes" id="UP000298030">
    <property type="component" value="Unassembled WGS sequence"/>
</dbReference>
<evidence type="ECO:0000313" key="2">
    <source>
        <dbReference type="EMBL" id="TEB21597.1"/>
    </source>
</evidence>
<dbReference type="InterPro" id="IPR015943">
    <property type="entry name" value="WD40/YVTN_repeat-like_dom_sf"/>
</dbReference>
<keyword evidence="1" id="KW-1133">Transmembrane helix</keyword>
<gene>
    <name evidence="2" type="ORF">FA13DRAFT_1716697</name>
</gene>
<reference evidence="2 3" key="1">
    <citation type="journal article" date="2019" name="Nat. Ecol. Evol.">
        <title>Megaphylogeny resolves global patterns of mushroom evolution.</title>
        <authorList>
            <person name="Varga T."/>
            <person name="Krizsan K."/>
            <person name="Foldi C."/>
            <person name="Dima B."/>
            <person name="Sanchez-Garcia M."/>
            <person name="Sanchez-Ramirez S."/>
            <person name="Szollosi G.J."/>
            <person name="Szarkandi J.G."/>
            <person name="Papp V."/>
            <person name="Albert L."/>
            <person name="Andreopoulos W."/>
            <person name="Angelini C."/>
            <person name="Antonin V."/>
            <person name="Barry K.W."/>
            <person name="Bougher N.L."/>
            <person name="Buchanan P."/>
            <person name="Buyck B."/>
            <person name="Bense V."/>
            <person name="Catcheside P."/>
            <person name="Chovatia M."/>
            <person name="Cooper J."/>
            <person name="Damon W."/>
            <person name="Desjardin D."/>
            <person name="Finy P."/>
            <person name="Geml J."/>
            <person name="Haridas S."/>
            <person name="Hughes K."/>
            <person name="Justo A."/>
            <person name="Karasinski D."/>
            <person name="Kautmanova I."/>
            <person name="Kiss B."/>
            <person name="Kocsube S."/>
            <person name="Kotiranta H."/>
            <person name="LaButti K.M."/>
            <person name="Lechner B.E."/>
            <person name="Liimatainen K."/>
            <person name="Lipzen A."/>
            <person name="Lukacs Z."/>
            <person name="Mihaltcheva S."/>
            <person name="Morgado L.N."/>
            <person name="Niskanen T."/>
            <person name="Noordeloos M.E."/>
            <person name="Ohm R.A."/>
            <person name="Ortiz-Santana B."/>
            <person name="Ovrebo C."/>
            <person name="Racz N."/>
            <person name="Riley R."/>
            <person name="Savchenko A."/>
            <person name="Shiryaev A."/>
            <person name="Soop K."/>
            <person name="Spirin V."/>
            <person name="Szebenyi C."/>
            <person name="Tomsovsky M."/>
            <person name="Tulloss R.E."/>
            <person name="Uehling J."/>
            <person name="Grigoriev I.V."/>
            <person name="Vagvolgyi C."/>
            <person name="Papp T."/>
            <person name="Martin F.M."/>
            <person name="Miettinen O."/>
            <person name="Hibbett D.S."/>
            <person name="Nagy L.G."/>
        </authorList>
    </citation>
    <scope>NUCLEOTIDE SEQUENCE [LARGE SCALE GENOMIC DNA]</scope>
    <source>
        <strain evidence="2 3">FP101781</strain>
    </source>
</reference>
<evidence type="ECO:0000313" key="3">
    <source>
        <dbReference type="Proteomes" id="UP000298030"/>
    </source>
</evidence>
<keyword evidence="3" id="KW-1185">Reference proteome</keyword>
<protein>
    <recommendedName>
        <fullName evidence="4">WD40 repeat-like protein</fullName>
    </recommendedName>
</protein>
<proteinExistence type="predicted"/>
<evidence type="ECO:0008006" key="4">
    <source>
        <dbReference type="Google" id="ProtNLM"/>
    </source>
</evidence>